<dbReference type="InterPro" id="IPR011991">
    <property type="entry name" value="ArsR-like_HTH"/>
</dbReference>
<dbReference type="InterPro" id="IPR036388">
    <property type="entry name" value="WH-like_DNA-bd_sf"/>
</dbReference>
<dbReference type="Pfam" id="PF01978">
    <property type="entry name" value="TrmB"/>
    <property type="match status" value="1"/>
</dbReference>
<protein>
    <submittedName>
        <fullName evidence="2">MarR family transcriptional regulator</fullName>
    </submittedName>
</protein>
<evidence type="ECO:0000259" key="1">
    <source>
        <dbReference type="Pfam" id="PF01978"/>
    </source>
</evidence>
<organism evidence="2 3">
    <name type="scientific">Stygiolobus azoricus</name>
    <dbReference type="NCBI Taxonomy" id="41675"/>
    <lineage>
        <taxon>Archaea</taxon>
        <taxon>Thermoproteota</taxon>
        <taxon>Thermoprotei</taxon>
        <taxon>Sulfolobales</taxon>
        <taxon>Sulfolobaceae</taxon>
        <taxon>Stygiolobus</taxon>
    </lineage>
</organism>
<proteinExistence type="predicted"/>
<evidence type="ECO:0000313" key="3">
    <source>
        <dbReference type="Proteomes" id="UP000423396"/>
    </source>
</evidence>
<keyword evidence="3" id="KW-1185">Reference proteome</keyword>
<dbReference type="RefSeq" id="WP_156005328.1">
    <property type="nucleotide sequence ID" value="NZ_CP045483.1"/>
</dbReference>
<sequence length="117" mass="12916">MSIEINEKITIFKRFLAVAYGLSEAEIDAFLKILESKGGKDVDTISTELGISKSRTSLVLKKLADAGLIEKEKGGNSKGGRPKYIYNVNREELKEKLARKAEELCRELKGVISLSLA</sequence>
<dbReference type="EMBL" id="CP045483">
    <property type="protein sequence ID" value="QGR19014.1"/>
    <property type="molecule type" value="Genomic_DNA"/>
</dbReference>
<dbReference type="InterPro" id="IPR036390">
    <property type="entry name" value="WH_DNA-bd_sf"/>
</dbReference>
<dbReference type="AlphaFoldDB" id="A0A650CME5"/>
<gene>
    <name evidence="2" type="ORF">D1868_02795</name>
</gene>
<accession>A0A650CME5</accession>
<evidence type="ECO:0000313" key="2">
    <source>
        <dbReference type="EMBL" id="QGR19014.1"/>
    </source>
</evidence>
<feature type="domain" description="Transcription regulator TrmB N-terminal" evidence="1">
    <location>
        <begin position="16"/>
        <end position="86"/>
    </location>
</feature>
<dbReference type="GeneID" id="42797965"/>
<dbReference type="Gene3D" id="1.10.10.10">
    <property type="entry name" value="Winged helix-like DNA-binding domain superfamily/Winged helix DNA-binding domain"/>
    <property type="match status" value="1"/>
</dbReference>
<dbReference type="Proteomes" id="UP000423396">
    <property type="component" value="Chromosome"/>
</dbReference>
<reference evidence="2 3" key="1">
    <citation type="submission" date="2019-10" db="EMBL/GenBank/DDBJ databases">
        <title>Genome Sequences from Six Type Strain Members of the Archaeal Family Sulfolobaceae: Acidianus ambivalens, Acidianus infernus, Metallosphaera prunae, Stygiolobus azoricus, Sulfolobus metallicus, and Sulfurisphaera ohwakuensis.</title>
        <authorList>
            <person name="Counts J.A."/>
            <person name="Kelly R.M."/>
        </authorList>
    </citation>
    <scope>NUCLEOTIDE SEQUENCE [LARGE SCALE GENOMIC DNA]</scope>
    <source>
        <strain evidence="2 3">FC6</strain>
    </source>
</reference>
<dbReference type="OrthoDB" id="36731at2157"/>
<name>A0A650CME5_9CREN</name>
<dbReference type="CDD" id="cd00090">
    <property type="entry name" value="HTH_ARSR"/>
    <property type="match status" value="1"/>
</dbReference>
<dbReference type="KEGG" id="sazo:D1868_02795"/>
<dbReference type="InterPro" id="IPR002831">
    <property type="entry name" value="Tscrpt_reg_TrmB_N"/>
</dbReference>
<dbReference type="SUPFAM" id="SSF46785">
    <property type="entry name" value="Winged helix' DNA-binding domain"/>
    <property type="match status" value="1"/>
</dbReference>